<protein>
    <submittedName>
        <fullName evidence="3">Uncharacterized protein</fullName>
    </submittedName>
</protein>
<feature type="region of interest" description="Disordered" evidence="1">
    <location>
        <begin position="87"/>
        <end position="123"/>
    </location>
</feature>
<keyword evidence="2" id="KW-0472">Membrane</keyword>
<evidence type="ECO:0000313" key="3">
    <source>
        <dbReference type="EMBL" id="SFJ25131.1"/>
    </source>
</evidence>
<name>A0A1I3PVA7_9RHOB</name>
<sequence>MGAMIQWISEHSTLVQIAVQVVTAAVWIVYLHLLLAGFRRQRRSNLLISRAAGDDDRAHLLVSNLGAEPIDVVSVIADLEFERPGRGVGHGPRWETRSAVASDRNSDSRRARGDGLQATRKGPLASGECRDLGSFRDLMDSAIDDLGLEGEAGAGELRRATLTVAAESGRDALLVAGRQVFSVVHLEGRRAWLPRRARTEQIRGRRARRELARRLDAELRDEARRVERRARAGAESLAGLVEPRRAA</sequence>
<keyword evidence="2" id="KW-1133">Transmembrane helix</keyword>
<evidence type="ECO:0000256" key="2">
    <source>
        <dbReference type="SAM" id="Phobius"/>
    </source>
</evidence>
<dbReference type="Proteomes" id="UP000199377">
    <property type="component" value="Unassembled WGS sequence"/>
</dbReference>
<evidence type="ECO:0000256" key="1">
    <source>
        <dbReference type="SAM" id="MobiDB-lite"/>
    </source>
</evidence>
<feature type="transmembrane region" description="Helical" evidence="2">
    <location>
        <begin position="17"/>
        <end position="38"/>
    </location>
</feature>
<feature type="compositionally biased region" description="Basic and acidic residues" evidence="1">
    <location>
        <begin position="104"/>
        <end position="113"/>
    </location>
</feature>
<dbReference type="STRING" id="1114924.SAMN05216258_12111"/>
<dbReference type="EMBL" id="FOQH01000021">
    <property type="protein sequence ID" value="SFJ25131.1"/>
    <property type="molecule type" value="Genomic_DNA"/>
</dbReference>
<gene>
    <name evidence="3" type="ORF">SAMN05216258_12111</name>
</gene>
<evidence type="ECO:0000313" key="4">
    <source>
        <dbReference type="Proteomes" id="UP000199377"/>
    </source>
</evidence>
<reference evidence="3 4" key="1">
    <citation type="submission" date="2016-10" db="EMBL/GenBank/DDBJ databases">
        <authorList>
            <person name="de Groot N.N."/>
        </authorList>
    </citation>
    <scope>NUCLEOTIDE SEQUENCE [LARGE SCALE GENOMIC DNA]</scope>
    <source>
        <strain evidence="3 4">CGMCC 1.11030</strain>
    </source>
</reference>
<keyword evidence="4" id="KW-1185">Reference proteome</keyword>
<proteinExistence type="predicted"/>
<accession>A0A1I3PVA7</accession>
<dbReference type="AlphaFoldDB" id="A0A1I3PVA7"/>
<organism evidence="3 4">
    <name type="scientific">Albimonas pacifica</name>
    <dbReference type="NCBI Taxonomy" id="1114924"/>
    <lineage>
        <taxon>Bacteria</taxon>
        <taxon>Pseudomonadati</taxon>
        <taxon>Pseudomonadota</taxon>
        <taxon>Alphaproteobacteria</taxon>
        <taxon>Rhodobacterales</taxon>
        <taxon>Paracoccaceae</taxon>
        <taxon>Albimonas</taxon>
    </lineage>
</organism>
<keyword evidence="2" id="KW-0812">Transmembrane</keyword>